<comment type="caution">
    <text evidence="2">The sequence shown here is derived from an EMBL/GenBank/DDBJ whole genome shotgun (WGS) entry which is preliminary data.</text>
</comment>
<dbReference type="Proteomes" id="UP001371218">
    <property type="component" value="Unassembled WGS sequence"/>
</dbReference>
<organism evidence="2 3">
    <name type="scientific">Ideonella lacteola</name>
    <dbReference type="NCBI Taxonomy" id="2984193"/>
    <lineage>
        <taxon>Bacteria</taxon>
        <taxon>Pseudomonadati</taxon>
        <taxon>Pseudomonadota</taxon>
        <taxon>Betaproteobacteria</taxon>
        <taxon>Burkholderiales</taxon>
        <taxon>Sphaerotilaceae</taxon>
        <taxon>Ideonella</taxon>
    </lineage>
</organism>
<proteinExistence type="predicted"/>
<feature type="domain" description="DUF3885" evidence="1">
    <location>
        <begin position="6"/>
        <end position="194"/>
    </location>
</feature>
<name>A0ABU9BVH1_9BURK</name>
<keyword evidence="3" id="KW-1185">Reference proteome</keyword>
<evidence type="ECO:0000259" key="1">
    <source>
        <dbReference type="Pfam" id="PF13021"/>
    </source>
</evidence>
<gene>
    <name evidence="2" type="ORF">AACH06_23555</name>
</gene>
<sequence>MRLRMDFERAFGALAFARPLFYQYPGGIRFELSEGGSTVDQFLTAMRKAQMICDSVFAGAETLTIVLCARAWGSPFSQRVALRDLRRAGIRIPSDRSMWTEALNGPVMIGDEPDVWIRIAFQAPIHRLPNLLWCALSCDLNIEPSPGITVYLADLPSQILVLPYDDRGMDVVGPNHERLASLYREFQPLTLEYDREQMQATFHAV</sequence>
<protein>
    <submittedName>
        <fullName evidence="2">DUF3885 domain-containing protein</fullName>
    </submittedName>
</protein>
<dbReference type="EMBL" id="JBBUTG010000021">
    <property type="protein sequence ID" value="MEK8033811.1"/>
    <property type="molecule type" value="Genomic_DNA"/>
</dbReference>
<dbReference type="RefSeq" id="WP_341428233.1">
    <property type="nucleotide sequence ID" value="NZ_JBBUTG010000021.1"/>
</dbReference>
<accession>A0ABU9BVH1</accession>
<evidence type="ECO:0000313" key="3">
    <source>
        <dbReference type="Proteomes" id="UP001371218"/>
    </source>
</evidence>
<reference evidence="2 3" key="1">
    <citation type="submission" date="2024-04" db="EMBL/GenBank/DDBJ databases">
        <title>Novel species of the genus Ideonella isolated from streams.</title>
        <authorList>
            <person name="Lu H."/>
        </authorList>
    </citation>
    <scope>NUCLEOTIDE SEQUENCE [LARGE SCALE GENOMIC DNA]</scope>
    <source>
        <strain evidence="2 3">DXS29W</strain>
    </source>
</reference>
<evidence type="ECO:0000313" key="2">
    <source>
        <dbReference type="EMBL" id="MEK8033811.1"/>
    </source>
</evidence>
<dbReference type="InterPro" id="IPR024976">
    <property type="entry name" value="DUF3885"/>
</dbReference>
<dbReference type="Pfam" id="PF13021">
    <property type="entry name" value="DUF3885"/>
    <property type="match status" value="1"/>
</dbReference>